<dbReference type="Proteomes" id="UP000018227">
    <property type="component" value="Unassembled WGS sequence"/>
</dbReference>
<dbReference type="InterPro" id="IPR010982">
    <property type="entry name" value="Lambda_DNA-bd_dom_sf"/>
</dbReference>
<dbReference type="CDD" id="cd00093">
    <property type="entry name" value="HTH_XRE"/>
    <property type="match status" value="1"/>
</dbReference>
<dbReference type="SUPFAM" id="SSF48452">
    <property type="entry name" value="TPR-like"/>
    <property type="match status" value="1"/>
</dbReference>
<dbReference type="Pfam" id="PF01381">
    <property type="entry name" value="HTH_3"/>
    <property type="match status" value="1"/>
</dbReference>
<keyword evidence="2" id="KW-0238">DNA-binding</keyword>
<name>V2Y2I1_9FIRM</name>
<dbReference type="EMBL" id="ACIL03000017">
    <property type="protein sequence ID" value="ESL01916.1"/>
    <property type="molecule type" value="Genomic_DNA"/>
</dbReference>
<protein>
    <submittedName>
        <fullName evidence="2">DNA-binding helix-turn-helix protein</fullName>
    </submittedName>
</protein>
<evidence type="ECO:0000259" key="1">
    <source>
        <dbReference type="PROSITE" id="PS50943"/>
    </source>
</evidence>
<evidence type="ECO:0000313" key="2">
    <source>
        <dbReference type="EMBL" id="ESL01916.1"/>
    </source>
</evidence>
<proteinExistence type="predicted"/>
<feature type="domain" description="HTH cro/C1-type" evidence="1">
    <location>
        <begin position="309"/>
        <end position="363"/>
    </location>
</feature>
<accession>V2Y2I1</accession>
<dbReference type="InterPro" id="IPR001387">
    <property type="entry name" value="Cro/C1-type_HTH"/>
</dbReference>
<dbReference type="STRING" id="592026.GCWU0000282_002734"/>
<dbReference type="eggNOG" id="COG1396">
    <property type="taxonomic scope" value="Bacteria"/>
</dbReference>
<dbReference type="GO" id="GO:0003677">
    <property type="term" value="F:DNA binding"/>
    <property type="evidence" value="ECO:0007669"/>
    <property type="project" value="UniProtKB-KW"/>
</dbReference>
<dbReference type="RefSeq" id="WP_023355578.1">
    <property type="nucleotide sequence ID" value="NZ_KI535370.1"/>
</dbReference>
<dbReference type="AlphaFoldDB" id="V2Y2I1"/>
<gene>
    <name evidence="2" type="ORF">GCWU0000282_002734</name>
</gene>
<dbReference type="InterPro" id="IPR011990">
    <property type="entry name" value="TPR-like_helical_dom_sf"/>
</dbReference>
<sequence length="606" mass="70617">MNIAKIGALIKQERIGRDISRTKLTAGVCSEASLRRIEAGERHGDFFILERLISRLGSSINKMDIIQDETDYRLFVLKEIIKEELSSENYDGAEESLAECESFADKENTLQCQYLETMKGIISSEKYRDFNKADEHFNLAINLTLPGISDENMNDYIIGEEELIIILLHLKNKEKMGEDRIGRVGRDILNYIDTHFSDEEVKCSLYGRAAWIIGDSFIKNGKYEEALTITLAAEDRLAGNGMLQNLPQLLDRILFLSEGRNEPVYTDFKKMRDALKDIYEEYDVKWKTKDISLITDCKQKNIYIISEFIKQERMLKGISRQELSVELDIDIKTISRIETGKNSPKNETLRKLLEYFDKETEMAESRIITNDFRLLEMEREVAKLNTFQRYEESEALYGELRQKISLEHKRNEQYVKFMDIQFDSIMKRCTPDEAIERLTEAFNITRGDTGLAGLGKFVLSKAEATIINNIAVCYKMVNRQDKSIELLEKAALSYGNSRIDLKYRYVPLALIYSNLCAYYEETDQFDKALELADKTIRYSIECLRGDFLGFMLEEKTYTLDRMTGDNSKSRQRYRQSYQLRRLMKASERQKAPIERAFKEWYGEDIR</sequence>
<dbReference type="PROSITE" id="PS50943">
    <property type="entry name" value="HTH_CROC1"/>
    <property type="match status" value="1"/>
</dbReference>
<organism evidence="2 3">
    <name type="scientific">Catonella morbi ATCC 51271</name>
    <dbReference type="NCBI Taxonomy" id="592026"/>
    <lineage>
        <taxon>Bacteria</taxon>
        <taxon>Bacillati</taxon>
        <taxon>Bacillota</taxon>
        <taxon>Clostridia</taxon>
        <taxon>Lachnospirales</taxon>
        <taxon>Lachnospiraceae</taxon>
        <taxon>Catonella</taxon>
    </lineage>
</organism>
<comment type="caution">
    <text evidence="2">The sequence shown here is derived from an EMBL/GenBank/DDBJ whole genome shotgun (WGS) entry which is preliminary data.</text>
</comment>
<reference evidence="2 3" key="1">
    <citation type="submission" date="2013-06" db="EMBL/GenBank/DDBJ databases">
        <authorList>
            <person name="Weinstock G."/>
            <person name="Sodergren E."/>
            <person name="Clifton S."/>
            <person name="Fulton L."/>
            <person name="Fulton B."/>
            <person name="Courtney L."/>
            <person name="Fronick C."/>
            <person name="Harrison M."/>
            <person name="Strong C."/>
            <person name="Farmer C."/>
            <person name="Delahaunty K."/>
            <person name="Markovic C."/>
            <person name="Hall O."/>
            <person name="Minx P."/>
            <person name="Tomlinson C."/>
            <person name="Mitreva M."/>
            <person name="Nelson J."/>
            <person name="Hou S."/>
            <person name="Wollam A."/>
            <person name="Pepin K.H."/>
            <person name="Johnson M."/>
            <person name="Bhonagiri V."/>
            <person name="Nash W.E."/>
            <person name="Warren W."/>
            <person name="Chinwalla A."/>
            <person name="Mardis E.R."/>
            <person name="Wilson R.K."/>
        </authorList>
    </citation>
    <scope>NUCLEOTIDE SEQUENCE [LARGE SCALE GENOMIC DNA]</scope>
    <source>
        <strain evidence="2 3">ATCC 51271</strain>
    </source>
</reference>
<dbReference type="SMART" id="SM00530">
    <property type="entry name" value="HTH_XRE"/>
    <property type="match status" value="2"/>
</dbReference>
<evidence type="ECO:0000313" key="3">
    <source>
        <dbReference type="Proteomes" id="UP000018227"/>
    </source>
</evidence>
<dbReference type="OrthoDB" id="2039776at2"/>
<dbReference type="HOGENOM" id="CLU_031032_0_0_9"/>
<keyword evidence="3" id="KW-1185">Reference proteome</keyword>
<dbReference type="SUPFAM" id="SSF47413">
    <property type="entry name" value="lambda repressor-like DNA-binding domains"/>
    <property type="match status" value="2"/>
</dbReference>
<dbReference type="Gene3D" id="1.25.40.10">
    <property type="entry name" value="Tetratricopeptide repeat domain"/>
    <property type="match status" value="2"/>
</dbReference>